<gene>
    <name evidence="3" type="ORF">KJB30_13885</name>
</gene>
<dbReference type="PANTHER" id="PTHR40269">
    <property type="entry name" value="OUTER MEMBRANE PROTEIN-RELATED"/>
    <property type="match status" value="1"/>
</dbReference>
<protein>
    <submittedName>
        <fullName evidence="3">DUF3300 domain-containing protein</fullName>
    </submittedName>
</protein>
<organism evidence="3 4">
    <name type="scientific">Pelotalea chapellei</name>
    <dbReference type="NCBI Taxonomy" id="44671"/>
    <lineage>
        <taxon>Bacteria</taxon>
        <taxon>Pseudomonadati</taxon>
        <taxon>Thermodesulfobacteriota</taxon>
        <taxon>Desulfuromonadia</taxon>
        <taxon>Geobacterales</taxon>
        <taxon>Geobacteraceae</taxon>
        <taxon>Pelotalea</taxon>
    </lineage>
</organism>
<evidence type="ECO:0000313" key="3">
    <source>
        <dbReference type="EMBL" id="MBT1072882.1"/>
    </source>
</evidence>
<accession>A0ABS5UB28</accession>
<dbReference type="Pfam" id="PF11737">
    <property type="entry name" value="DUF3300"/>
    <property type="match status" value="1"/>
</dbReference>
<evidence type="ECO:0000256" key="2">
    <source>
        <dbReference type="SAM" id="SignalP"/>
    </source>
</evidence>
<keyword evidence="4" id="KW-1185">Reference proteome</keyword>
<proteinExistence type="predicted"/>
<keyword evidence="2" id="KW-0732">Signal</keyword>
<feature type="region of interest" description="Disordered" evidence="1">
    <location>
        <begin position="255"/>
        <end position="387"/>
    </location>
</feature>
<feature type="signal peptide" evidence="2">
    <location>
        <begin position="1"/>
        <end position="23"/>
    </location>
</feature>
<sequence length="387" mass="42688">MKKIFAFTSLFIFLTLSLQMVWAQGLNDETAGNVLYSVGEIEDLVAPIALYPDPLIAQILPAATFIEQLHEAAILVRQYGGGAAIDGQAWDVSVKAIAHYPDVLYMLDQQEEWTVSLGEAFANQQAEVMVAIQTLRTEARDAGNLVSSSQLQVVDDGGYVRIYPAEPERIYIPVYDPQVVYYEPAYPSYSLISFGIGFSIGSWLNRDCDWYGRRIYYHGWNGGGWVRRSSPYVIRNTTYVNNRYRTITINRRMLHDGGHRIGQAPRNRRQLPGRPVPRATGSGGSRAQAPRTKAPRNNIHRNQPDQRSGSTTRGRDGASGQRNAPVSPATPSVPALPSKSLPHQVPLPRQAPLPRQEPLEPPPVSVSPPSVPDGGSPGRGGGEVRRR</sequence>
<feature type="chain" id="PRO_5046386272" evidence="2">
    <location>
        <begin position="24"/>
        <end position="387"/>
    </location>
</feature>
<dbReference type="EMBL" id="JAHDYS010000014">
    <property type="protein sequence ID" value="MBT1072882.1"/>
    <property type="molecule type" value="Genomic_DNA"/>
</dbReference>
<dbReference type="RefSeq" id="WP_214300347.1">
    <property type="nucleotide sequence ID" value="NZ_JAHDYS010000014.1"/>
</dbReference>
<evidence type="ECO:0000256" key="1">
    <source>
        <dbReference type="SAM" id="MobiDB-lite"/>
    </source>
</evidence>
<dbReference type="Proteomes" id="UP000784128">
    <property type="component" value="Unassembled WGS sequence"/>
</dbReference>
<dbReference type="PANTHER" id="PTHR40269:SF1">
    <property type="entry name" value="OUTER MEMBRANE PROTEIN"/>
    <property type="match status" value="1"/>
</dbReference>
<name>A0ABS5UB28_9BACT</name>
<reference evidence="3 4" key="1">
    <citation type="submission" date="2021-05" db="EMBL/GenBank/DDBJ databases">
        <title>The draft genome of Geobacter chapellei DSM 13688.</title>
        <authorList>
            <person name="Xu Z."/>
            <person name="Masuda Y."/>
            <person name="Itoh H."/>
            <person name="Senoo K."/>
        </authorList>
    </citation>
    <scope>NUCLEOTIDE SEQUENCE [LARGE SCALE GENOMIC DNA]</scope>
    <source>
        <strain evidence="3 4">DSM 13688</strain>
    </source>
</reference>
<evidence type="ECO:0000313" key="4">
    <source>
        <dbReference type="Proteomes" id="UP000784128"/>
    </source>
</evidence>
<feature type="compositionally biased region" description="Pro residues" evidence="1">
    <location>
        <begin position="359"/>
        <end position="371"/>
    </location>
</feature>
<feature type="compositionally biased region" description="Low complexity" evidence="1">
    <location>
        <begin position="324"/>
        <end position="338"/>
    </location>
</feature>
<dbReference type="InterPro" id="IPR021728">
    <property type="entry name" value="DUF3300"/>
</dbReference>
<comment type="caution">
    <text evidence="3">The sequence shown here is derived from an EMBL/GenBank/DDBJ whole genome shotgun (WGS) entry which is preliminary data.</text>
</comment>